<proteinExistence type="predicted"/>
<feature type="region of interest" description="Disordered" evidence="1">
    <location>
        <begin position="1"/>
        <end position="140"/>
    </location>
</feature>
<name>A0A9P6B0Q6_9AGAM</name>
<evidence type="ECO:0000313" key="2">
    <source>
        <dbReference type="EMBL" id="KAF9515339.1"/>
    </source>
</evidence>
<organism evidence="2 3">
    <name type="scientific">Hydnum rufescens UP504</name>
    <dbReference type="NCBI Taxonomy" id="1448309"/>
    <lineage>
        <taxon>Eukaryota</taxon>
        <taxon>Fungi</taxon>
        <taxon>Dikarya</taxon>
        <taxon>Basidiomycota</taxon>
        <taxon>Agaricomycotina</taxon>
        <taxon>Agaricomycetes</taxon>
        <taxon>Cantharellales</taxon>
        <taxon>Hydnaceae</taxon>
        <taxon>Hydnum</taxon>
    </lineage>
</organism>
<comment type="caution">
    <text evidence="2">The sequence shown here is derived from an EMBL/GenBank/DDBJ whole genome shotgun (WGS) entry which is preliminary data.</text>
</comment>
<gene>
    <name evidence="2" type="ORF">BS47DRAFT_1361060</name>
</gene>
<feature type="compositionally biased region" description="Pro residues" evidence="1">
    <location>
        <begin position="23"/>
        <end position="34"/>
    </location>
</feature>
<sequence>MRSANNKVPNEEIKCGLYKRLWPQPPTKPTPPPLGMMMNLPNESHKHDPPQNIPQLKPENRNPQHKTTRTPDEPHTCFAFHLNPWPHQTNMQEQQPTCPNDEQAPYAQPRLRTNTDRSRKQVQHTHFGGIILDSKPELPK</sequence>
<dbReference type="EMBL" id="MU128951">
    <property type="protein sequence ID" value="KAF9515339.1"/>
    <property type="molecule type" value="Genomic_DNA"/>
</dbReference>
<accession>A0A9P6B0Q6</accession>
<feature type="compositionally biased region" description="Polar residues" evidence="1">
    <location>
        <begin position="86"/>
        <end position="100"/>
    </location>
</feature>
<reference evidence="2" key="1">
    <citation type="journal article" date="2020" name="Nat. Commun.">
        <title>Large-scale genome sequencing of mycorrhizal fungi provides insights into the early evolution of symbiotic traits.</title>
        <authorList>
            <person name="Miyauchi S."/>
            <person name="Kiss E."/>
            <person name="Kuo A."/>
            <person name="Drula E."/>
            <person name="Kohler A."/>
            <person name="Sanchez-Garcia M."/>
            <person name="Morin E."/>
            <person name="Andreopoulos B."/>
            <person name="Barry K.W."/>
            <person name="Bonito G."/>
            <person name="Buee M."/>
            <person name="Carver A."/>
            <person name="Chen C."/>
            <person name="Cichocki N."/>
            <person name="Clum A."/>
            <person name="Culley D."/>
            <person name="Crous P.W."/>
            <person name="Fauchery L."/>
            <person name="Girlanda M."/>
            <person name="Hayes R.D."/>
            <person name="Keri Z."/>
            <person name="LaButti K."/>
            <person name="Lipzen A."/>
            <person name="Lombard V."/>
            <person name="Magnuson J."/>
            <person name="Maillard F."/>
            <person name="Murat C."/>
            <person name="Nolan M."/>
            <person name="Ohm R.A."/>
            <person name="Pangilinan J."/>
            <person name="Pereira M.F."/>
            <person name="Perotto S."/>
            <person name="Peter M."/>
            <person name="Pfister S."/>
            <person name="Riley R."/>
            <person name="Sitrit Y."/>
            <person name="Stielow J.B."/>
            <person name="Szollosi G."/>
            <person name="Zifcakova L."/>
            <person name="Stursova M."/>
            <person name="Spatafora J.W."/>
            <person name="Tedersoo L."/>
            <person name="Vaario L.M."/>
            <person name="Yamada A."/>
            <person name="Yan M."/>
            <person name="Wang P."/>
            <person name="Xu J."/>
            <person name="Bruns T."/>
            <person name="Baldrian P."/>
            <person name="Vilgalys R."/>
            <person name="Dunand C."/>
            <person name="Henrissat B."/>
            <person name="Grigoriev I.V."/>
            <person name="Hibbett D."/>
            <person name="Nagy L.G."/>
            <person name="Martin F.M."/>
        </authorList>
    </citation>
    <scope>NUCLEOTIDE SEQUENCE</scope>
    <source>
        <strain evidence="2">UP504</strain>
    </source>
</reference>
<dbReference type="Proteomes" id="UP000886523">
    <property type="component" value="Unassembled WGS sequence"/>
</dbReference>
<evidence type="ECO:0000256" key="1">
    <source>
        <dbReference type="SAM" id="MobiDB-lite"/>
    </source>
</evidence>
<dbReference type="AlphaFoldDB" id="A0A9P6B0Q6"/>
<keyword evidence="3" id="KW-1185">Reference proteome</keyword>
<protein>
    <submittedName>
        <fullName evidence="2">Uncharacterized protein</fullName>
    </submittedName>
</protein>
<evidence type="ECO:0000313" key="3">
    <source>
        <dbReference type="Proteomes" id="UP000886523"/>
    </source>
</evidence>